<evidence type="ECO:0000313" key="1">
    <source>
        <dbReference type="EMBL" id="ABN60788.1"/>
    </source>
</evidence>
<gene>
    <name evidence="1" type="ordered locus">Sbal_1270</name>
</gene>
<accession>A3D225</accession>
<evidence type="ECO:0000313" key="2">
    <source>
        <dbReference type="Proteomes" id="UP000001557"/>
    </source>
</evidence>
<sequence length="66" mass="7624">MNQIALQIATPYVTFEQYATLSGIPFNTVREMAKTGRLPLRPKDRPKEKPLINMLALTREAMEQKY</sequence>
<protein>
    <submittedName>
        <fullName evidence="1">Putative regulator for prophage CP-933T</fullName>
    </submittedName>
</protein>
<dbReference type="Gene3D" id="6.10.200.10">
    <property type="entry name" value="Regulatory phage protein Cox"/>
    <property type="match status" value="1"/>
</dbReference>
<dbReference type="KEGG" id="sbl:Sbal_1270"/>
<reference evidence="1 2" key="1">
    <citation type="submission" date="2007-02" db="EMBL/GenBank/DDBJ databases">
        <title>Complete sequence of chromosome of Shewanella baltica OS155.</title>
        <authorList>
            <consortium name="US DOE Joint Genome Institute"/>
            <person name="Copeland A."/>
            <person name="Lucas S."/>
            <person name="Lapidus A."/>
            <person name="Barry K."/>
            <person name="Detter J.C."/>
            <person name="Glavina del Rio T."/>
            <person name="Hammon N."/>
            <person name="Israni S."/>
            <person name="Dalin E."/>
            <person name="Tice H."/>
            <person name="Pitluck S."/>
            <person name="Sims D.R."/>
            <person name="Brettin T."/>
            <person name="Bruce D."/>
            <person name="Han C."/>
            <person name="Tapia R."/>
            <person name="Brainard J."/>
            <person name="Schmutz J."/>
            <person name="Larimer F."/>
            <person name="Land M."/>
            <person name="Hauser L."/>
            <person name="Kyrpides N."/>
            <person name="Mikhailova N."/>
            <person name="Brettar I."/>
            <person name="Klappenbach J."/>
            <person name="Konstantinidis K."/>
            <person name="Rodrigues J."/>
            <person name="Tiedje J."/>
            <person name="Richardson P."/>
        </authorList>
    </citation>
    <scope>NUCLEOTIDE SEQUENCE [LARGE SCALE GENOMIC DNA]</scope>
    <source>
        <strain evidence="2">OS155 / ATCC BAA-1091</strain>
    </source>
</reference>
<organism evidence="1 2">
    <name type="scientific">Shewanella baltica (strain OS155 / ATCC BAA-1091)</name>
    <dbReference type="NCBI Taxonomy" id="325240"/>
    <lineage>
        <taxon>Bacteria</taxon>
        <taxon>Pseudomonadati</taxon>
        <taxon>Pseudomonadota</taxon>
        <taxon>Gammaproteobacteria</taxon>
        <taxon>Alteromonadales</taxon>
        <taxon>Shewanellaceae</taxon>
        <taxon>Shewanella</taxon>
    </lineage>
</organism>
<proteinExistence type="predicted"/>
<dbReference type="Proteomes" id="UP000001557">
    <property type="component" value="Chromosome"/>
</dbReference>
<name>A3D225_SHEB5</name>
<dbReference type="OrthoDB" id="5906098at2"/>
<dbReference type="RefSeq" id="WP_011846210.1">
    <property type="nucleotide sequence ID" value="NC_009052.1"/>
</dbReference>
<dbReference type="STRING" id="325240.Sbal_1270"/>
<keyword evidence="2" id="KW-1185">Reference proteome</keyword>
<dbReference type="InterPro" id="IPR038147">
    <property type="entry name" value="Cox_sf"/>
</dbReference>
<dbReference type="HOGENOM" id="CLU_185257_1_0_6"/>
<dbReference type="AlphaFoldDB" id="A3D225"/>
<dbReference type="EMBL" id="CP000563">
    <property type="protein sequence ID" value="ABN60788.1"/>
    <property type="molecule type" value="Genomic_DNA"/>
</dbReference>